<evidence type="ECO:0000313" key="4">
    <source>
        <dbReference type="Proteomes" id="UP000011514"/>
    </source>
</evidence>
<evidence type="ECO:0000313" key="3">
    <source>
        <dbReference type="EMBL" id="ELZ38795.1"/>
    </source>
</evidence>
<gene>
    <name evidence="3" type="ORF">C471_09225</name>
</gene>
<dbReference type="GO" id="GO:0006355">
    <property type="term" value="P:regulation of DNA-templated transcription"/>
    <property type="evidence" value="ECO:0007669"/>
    <property type="project" value="InterPro"/>
</dbReference>
<dbReference type="RefSeq" id="WP_004048476.1">
    <property type="nucleotide sequence ID" value="NZ_AOJE01000050.1"/>
</dbReference>
<dbReference type="OrthoDB" id="329774at2157"/>
<accession>M0DTH6</accession>
<dbReference type="InterPro" id="IPR002145">
    <property type="entry name" value="CopG"/>
</dbReference>
<dbReference type="PATRIC" id="fig|1227484.4.peg.1840"/>
<dbReference type="InterPro" id="IPR013321">
    <property type="entry name" value="Arc_rbn_hlx_hlx"/>
</dbReference>
<dbReference type="Proteomes" id="UP000011514">
    <property type="component" value="Unassembled WGS sequence"/>
</dbReference>
<dbReference type="EMBL" id="AOJE01000050">
    <property type="protein sequence ID" value="ELZ38795.1"/>
    <property type="molecule type" value="Genomic_DNA"/>
</dbReference>
<protein>
    <recommendedName>
        <fullName evidence="2">Ribbon-helix-helix protein CopG domain-containing protein</fullName>
    </recommendedName>
</protein>
<dbReference type="STRING" id="1227484.C471_09225"/>
<dbReference type="InterPro" id="IPR010985">
    <property type="entry name" value="Ribbon_hlx_hlx"/>
</dbReference>
<feature type="domain" description="Ribbon-helix-helix protein CopG" evidence="2">
    <location>
        <begin position="19"/>
        <end position="59"/>
    </location>
</feature>
<organism evidence="3 4">
    <name type="scientific">Halorubrum saccharovorum DSM 1137</name>
    <dbReference type="NCBI Taxonomy" id="1227484"/>
    <lineage>
        <taxon>Archaea</taxon>
        <taxon>Methanobacteriati</taxon>
        <taxon>Methanobacteriota</taxon>
        <taxon>Stenosarchaea group</taxon>
        <taxon>Halobacteria</taxon>
        <taxon>Halobacteriales</taxon>
        <taxon>Haloferacaceae</taxon>
        <taxon>Halorubrum</taxon>
    </lineage>
</organism>
<proteinExistence type="predicted"/>
<feature type="region of interest" description="Disordered" evidence="1">
    <location>
        <begin position="60"/>
        <end position="85"/>
    </location>
</feature>
<dbReference type="Gene3D" id="1.10.1220.10">
    <property type="entry name" value="Met repressor-like"/>
    <property type="match status" value="1"/>
</dbReference>
<comment type="caution">
    <text evidence="3">The sequence shown here is derived from an EMBL/GenBank/DDBJ whole genome shotgun (WGS) entry which is preliminary data.</text>
</comment>
<sequence length="85" mass="9514">MATSERKPVFPDDEDARRHRITARVSADHLDELDDRVKAGEFRNRSHAIRLAIADLLDETEPEANSATDHNDDTDADDGTTPNDD</sequence>
<reference evidence="3 4" key="1">
    <citation type="journal article" date="2014" name="PLoS Genet.">
        <title>Phylogenetically driven sequencing of extremely halophilic archaea reveals strategies for static and dynamic osmo-response.</title>
        <authorList>
            <person name="Becker E.A."/>
            <person name="Seitzer P.M."/>
            <person name="Tritt A."/>
            <person name="Larsen D."/>
            <person name="Krusor M."/>
            <person name="Yao A.I."/>
            <person name="Wu D."/>
            <person name="Madern D."/>
            <person name="Eisen J.A."/>
            <person name="Darling A.E."/>
            <person name="Facciotti M.T."/>
        </authorList>
    </citation>
    <scope>NUCLEOTIDE SEQUENCE [LARGE SCALE GENOMIC DNA]</scope>
    <source>
        <strain evidence="3 4">DSM 1137</strain>
    </source>
</reference>
<evidence type="ECO:0000256" key="1">
    <source>
        <dbReference type="SAM" id="MobiDB-lite"/>
    </source>
</evidence>
<dbReference type="Pfam" id="PF01402">
    <property type="entry name" value="RHH_1"/>
    <property type="match status" value="1"/>
</dbReference>
<name>M0DTH6_9EURY</name>
<dbReference type="CDD" id="cd22231">
    <property type="entry name" value="RHH_NikR_HicB-like"/>
    <property type="match status" value="1"/>
</dbReference>
<dbReference type="AlphaFoldDB" id="M0DTH6"/>
<evidence type="ECO:0000259" key="2">
    <source>
        <dbReference type="Pfam" id="PF01402"/>
    </source>
</evidence>
<dbReference type="SUPFAM" id="SSF47598">
    <property type="entry name" value="Ribbon-helix-helix"/>
    <property type="match status" value="1"/>
</dbReference>
<keyword evidence="4" id="KW-1185">Reference proteome</keyword>
<feature type="compositionally biased region" description="Acidic residues" evidence="1">
    <location>
        <begin position="72"/>
        <end position="85"/>
    </location>
</feature>